<sequence length="402" mass="46587">MLSQLTAHAQESRFIFQESTLDSIYSKTLKETRSIYVQLPESYGVNPNQKYPVAYIIDGEVFLPTVRNVLEYYSGGFMPEMVLVGISNAENRTRDLTPSKISTKYGMPFNEENGEADKFLTFISKELIPYVESKYPVTNYRTIIGHSYGGLFAIYSLLHTPALFANYVCVDPSLDWDNEIILKRAKDVFASNYLKNKALYMSLSGQLHMQNLEITFDNVMQDTSDFTAFPRANISFSNWIKKNKENGLDYTWQFYPKDLHGTIPLPSIMDGLLAVFEWFQMENTDQINDFDTSKEELFRIIKYRENKLKEHFGYLEAPYPEDLLNMSGYMNMEMNQPEKAKMYFELAIAYYPESANACDSFSEYYESQKDYDNAIKLASKAFEISGSDFHKKRIETLRAKKL</sequence>
<evidence type="ECO:0000256" key="1">
    <source>
        <dbReference type="ARBA" id="ARBA00005622"/>
    </source>
</evidence>
<gene>
    <name evidence="3" type="ORF">ACFSSB_00600</name>
</gene>
<dbReference type="Pfam" id="PF13181">
    <property type="entry name" value="TPR_8"/>
    <property type="match status" value="1"/>
</dbReference>
<dbReference type="InterPro" id="IPR052558">
    <property type="entry name" value="Siderophore_Hydrolase_D"/>
</dbReference>
<proteinExistence type="inferred from homology"/>
<evidence type="ECO:0000313" key="3">
    <source>
        <dbReference type="EMBL" id="MFD2540800.1"/>
    </source>
</evidence>
<name>A0ABW5JZ19_9FLAO</name>
<evidence type="ECO:0000313" key="4">
    <source>
        <dbReference type="Proteomes" id="UP001597467"/>
    </source>
</evidence>
<dbReference type="InterPro" id="IPR011990">
    <property type="entry name" value="TPR-like_helical_dom_sf"/>
</dbReference>
<dbReference type="PANTHER" id="PTHR40841">
    <property type="entry name" value="SIDEROPHORE TRIACETYLFUSARININE C ESTERASE"/>
    <property type="match status" value="1"/>
</dbReference>
<dbReference type="SUPFAM" id="SSF53474">
    <property type="entry name" value="alpha/beta-Hydrolases"/>
    <property type="match status" value="1"/>
</dbReference>
<organism evidence="3 4">
    <name type="scientific">Lacinutrix gracilariae</name>
    <dbReference type="NCBI Taxonomy" id="1747198"/>
    <lineage>
        <taxon>Bacteria</taxon>
        <taxon>Pseudomonadati</taxon>
        <taxon>Bacteroidota</taxon>
        <taxon>Flavobacteriia</taxon>
        <taxon>Flavobacteriales</taxon>
        <taxon>Flavobacteriaceae</taxon>
        <taxon>Lacinutrix</taxon>
    </lineage>
</organism>
<dbReference type="Proteomes" id="UP001597467">
    <property type="component" value="Unassembled WGS sequence"/>
</dbReference>
<keyword evidence="2 3" id="KW-0378">Hydrolase</keyword>
<keyword evidence="4" id="KW-1185">Reference proteome</keyword>
<dbReference type="Pfam" id="PF00756">
    <property type="entry name" value="Esterase"/>
    <property type="match status" value="1"/>
</dbReference>
<dbReference type="EMBL" id="JBHULM010000001">
    <property type="protein sequence ID" value="MFD2540800.1"/>
    <property type="molecule type" value="Genomic_DNA"/>
</dbReference>
<dbReference type="InterPro" id="IPR000801">
    <property type="entry name" value="Esterase-like"/>
</dbReference>
<comment type="caution">
    <text evidence="3">The sequence shown here is derived from an EMBL/GenBank/DDBJ whole genome shotgun (WGS) entry which is preliminary data.</text>
</comment>
<dbReference type="RefSeq" id="WP_379899882.1">
    <property type="nucleotide sequence ID" value="NZ_JBHULM010000001.1"/>
</dbReference>
<dbReference type="InterPro" id="IPR029058">
    <property type="entry name" value="AB_hydrolase_fold"/>
</dbReference>
<comment type="similarity">
    <text evidence="1">Belongs to the esterase D family.</text>
</comment>
<protein>
    <submittedName>
        <fullName evidence="3">Alpha/beta hydrolase-fold protein</fullName>
    </submittedName>
</protein>
<evidence type="ECO:0000256" key="2">
    <source>
        <dbReference type="ARBA" id="ARBA00022801"/>
    </source>
</evidence>
<dbReference type="PANTHER" id="PTHR40841:SF2">
    <property type="entry name" value="SIDEROPHORE-DEGRADING ESTERASE (EUROFUNG)"/>
    <property type="match status" value="1"/>
</dbReference>
<dbReference type="Gene3D" id="3.40.50.1820">
    <property type="entry name" value="alpha/beta hydrolase"/>
    <property type="match status" value="1"/>
</dbReference>
<dbReference type="GO" id="GO:0016787">
    <property type="term" value="F:hydrolase activity"/>
    <property type="evidence" value="ECO:0007669"/>
    <property type="project" value="UniProtKB-KW"/>
</dbReference>
<reference evidence="4" key="1">
    <citation type="journal article" date="2019" name="Int. J. Syst. Evol. Microbiol.">
        <title>The Global Catalogue of Microorganisms (GCM) 10K type strain sequencing project: providing services to taxonomists for standard genome sequencing and annotation.</title>
        <authorList>
            <consortium name="The Broad Institute Genomics Platform"/>
            <consortium name="The Broad Institute Genome Sequencing Center for Infectious Disease"/>
            <person name="Wu L."/>
            <person name="Ma J."/>
        </authorList>
    </citation>
    <scope>NUCLEOTIDE SEQUENCE [LARGE SCALE GENOMIC DNA]</scope>
    <source>
        <strain evidence="4">KCTC 42808</strain>
    </source>
</reference>
<dbReference type="InterPro" id="IPR019734">
    <property type="entry name" value="TPR_rpt"/>
</dbReference>
<dbReference type="SUPFAM" id="SSF48452">
    <property type="entry name" value="TPR-like"/>
    <property type="match status" value="1"/>
</dbReference>
<accession>A0ABW5JZ19</accession>